<accession>A0A245ZW90</accession>
<sequence>MRLKPLFLVPAAAALVLGAAVSIAQIEGGGRGVAPVDSSSDYEVSGLSVDVAAKDADAARLGGWRLAQRKAWLELSRRLGVGKGLVADSTLDSIVTGIVVENEQIGPKRYVARLGVLFDRNRTGALLGISNYVMRSPPMVVIPVVWSGGVATAFEQRTLWQEAWARYRTGGSAIDYIRPIGSGPDPLLLNLGQTQRPGRGWWRAVLNQYGGTDVLIPTVKLYRQWPGGPVIAVFQARQGPDNKLLSQFTLRVSSTSGIPKLLDAGVKRLDETYQQALRAGYLRSDPGLSYVPPSEMPVEDDTPDESGETVVIDTPTIPAISVSVQFDTPGVAAVSAGEAAVRAVPGVRAATTSSLALGGLSVMSVTFAGPPEALKAGLEARGWQVFGSGTTIRIRRAPQLLPPDLAPDNATAG</sequence>
<comment type="caution">
    <text evidence="2">The sequence shown here is derived from an EMBL/GenBank/DDBJ whole genome shotgun (WGS) entry which is preliminary data.</text>
</comment>
<feature type="signal peptide" evidence="1">
    <location>
        <begin position="1"/>
        <end position="24"/>
    </location>
</feature>
<dbReference type="AlphaFoldDB" id="A0A245ZW90"/>
<feature type="chain" id="PRO_5013258598" description="Heavy-metal-associated domain protein" evidence="1">
    <location>
        <begin position="25"/>
        <end position="413"/>
    </location>
</feature>
<name>A0A245ZW90_9SPHN</name>
<dbReference type="EMBL" id="NBBI01000001">
    <property type="protein sequence ID" value="OWK33999.1"/>
    <property type="molecule type" value="Genomic_DNA"/>
</dbReference>
<protein>
    <recommendedName>
        <fullName evidence="4">Heavy-metal-associated domain protein</fullName>
    </recommendedName>
</protein>
<dbReference type="Proteomes" id="UP000197290">
    <property type="component" value="Unassembled WGS sequence"/>
</dbReference>
<reference evidence="2 3" key="1">
    <citation type="submission" date="2017-03" db="EMBL/GenBank/DDBJ databases">
        <title>Genome sequence of Sphingomonas dokdonensis DSM 21029.</title>
        <authorList>
            <person name="Poehlein A."/>
            <person name="Wuebbeler J.H."/>
            <person name="Steinbuechel A."/>
            <person name="Daniel R."/>
        </authorList>
    </citation>
    <scope>NUCLEOTIDE SEQUENCE [LARGE SCALE GENOMIC DNA]</scope>
    <source>
        <strain evidence="2 3">DSM 21029</strain>
    </source>
</reference>
<dbReference type="OrthoDB" id="7420165at2"/>
<keyword evidence="1" id="KW-0732">Signal</keyword>
<evidence type="ECO:0000313" key="3">
    <source>
        <dbReference type="Proteomes" id="UP000197290"/>
    </source>
</evidence>
<evidence type="ECO:0000256" key="1">
    <source>
        <dbReference type="SAM" id="SignalP"/>
    </source>
</evidence>
<evidence type="ECO:0008006" key="4">
    <source>
        <dbReference type="Google" id="ProtNLM"/>
    </source>
</evidence>
<organism evidence="2 3">
    <name type="scientific">Sphingomonas dokdonensis</name>
    <dbReference type="NCBI Taxonomy" id="344880"/>
    <lineage>
        <taxon>Bacteria</taxon>
        <taxon>Pseudomonadati</taxon>
        <taxon>Pseudomonadota</taxon>
        <taxon>Alphaproteobacteria</taxon>
        <taxon>Sphingomonadales</taxon>
        <taxon>Sphingomonadaceae</taxon>
        <taxon>Sphingomonas</taxon>
    </lineage>
</organism>
<evidence type="ECO:0000313" key="2">
    <source>
        <dbReference type="EMBL" id="OWK33999.1"/>
    </source>
</evidence>
<dbReference type="RefSeq" id="WP_088366172.1">
    <property type="nucleotide sequence ID" value="NZ_NBBI01000001.1"/>
</dbReference>
<proteinExistence type="predicted"/>
<keyword evidence="3" id="KW-1185">Reference proteome</keyword>
<gene>
    <name evidence="2" type="ORF">SPDO_08880</name>
</gene>